<evidence type="ECO:0008006" key="4">
    <source>
        <dbReference type="Google" id="ProtNLM"/>
    </source>
</evidence>
<organism evidence="2 3">
    <name type="scientific">Aromia moschata</name>
    <dbReference type="NCBI Taxonomy" id="1265417"/>
    <lineage>
        <taxon>Eukaryota</taxon>
        <taxon>Metazoa</taxon>
        <taxon>Ecdysozoa</taxon>
        <taxon>Arthropoda</taxon>
        <taxon>Hexapoda</taxon>
        <taxon>Insecta</taxon>
        <taxon>Pterygota</taxon>
        <taxon>Neoptera</taxon>
        <taxon>Endopterygota</taxon>
        <taxon>Coleoptera</taxon>
        <taxon>Polyphaga</taxon>
        <taxon>Cucujiformia</taxon>
        <taxon>Chrysomeloidea</taxon>
        <taxon>Cerambycidae</taxon>
        <taxon>Cerambycinae</taxon>
        <taxon>Callichromatini</taxon>
        <taxon>Aromia</taxon>
    </lineage>
</organism>
<protein>
    <recommendedName>
        <fullName evidence="4">PHD finger protein 10</fullName>
    </recommendedName>
</protein>
<feature type="compositionally biased region" description="Basic and acidic residues" evidence="1">
    <location>
        <begin position="367"/>
        <end position="395"/>
    </location>
</feature>
<gene>
    <name evidence="2" type="ORF">NQ318_008215</name>
</gene>
<feature type="compositionally biased region" description="Basic and acidic residues" evidence="1">
    <location>
        <begin position="1991"/>
        <end position="2000"/>
    </location>
</feature>
<feature type="compositionally biased region" description="Basic and acidic residues" evidence="1">
    <location>
        <begin position="427"/>
        <end position="447"/>
    </location>
</feature>
<feature type="compositionally biased region" description="Basic and acidic residues" evidence="1">
    <location>
        <begin position="64"/>
        <end position="74"/>
    </location>
</feature>
<feature type="compositionally biased region" description="Basic and acidic residues" evidence="1">
    <location>
        <begin position="260"/>
        <end position="271"/>
    </location>
</feature>
<feature type="compositionally biased region" description="Basic residues" evidence="1">
    <location>
        <begin position="1971"/>
        <end position="1986"/>
    </location>
</feature>
<feature type="region of interest" description="Disordered" evidence="1">
    <location>
        <begin position="1"/>
        <end position="447"/>
    </location>
</feature>
<feature type="compositionally biased region" description="Polar residues" evidence="1">
    <location>
        <begin position="76"/>
        <end position="85"/>
    </location>
</feature>
<feature type="compositionally biased region" description="Basic residues" evidence="1">
    <location>
        <begin position="229"/>
        <end position="242"/>
    </location>
</feature>
<accession>A0AAV8YJ52</accession>
<feature type="region of interest" description="Disordered" evidence="1">
    <location>
        <begin position="2259"/>
        <end position="2343"/>
    </location>
</feature>
<sequence length="2420" mass="268052">MKANDASTKSGKNAGSDENILKRSSSFTEINMQGLQIKHKGRKSQSKSDTDVKDVDNSSLAKSPESKKRTEAMKSDNINTDNKQALSKGAESKMVTVKKEKSVVENKDVNKNLDVKSISEISKQRKSKERKTNQISENKSKSQSASAKNISVAPNKKEAVLARKLDVTSEMEKKDKELSLKSKSSHSEKQKTKIHDKTDSSRRDGDKKHRDRSSSRSSSVSSTSSRHARDSKKSKREHHSSKSKSPATKLESGVSISVSLKKDDPNNSNKHDKSKSRSSHRSSSSSTKSHAPDSLKTVNSRNHKSSRDKRDHSSSRKSHSKTNSVAIASPITDVIPKNNVDKRVSSSETKANVNIEISSQTSSKPVTKADSEVRTSSKKGNKMEEKEVRREDKKRSNTHKNLHHKNSSKSKTVNNDSVAKSKHNRDKKTCKQEKVRPSPKKANEILMDKPEINKEVVISVDNSKVNNNFENKDLSLRDDVNTKEEEEEANSVLKKDESLGDNVNIGILEADNVLLENHPLKQKGDQNLESTPNEETSNVQEVIGIADNISVNDDFVKQDINPGDDGTTETLEENRGLLENQPLKQKVDKKLESTPNEETSNVEEGITFADNITVNDNDNITVNDNFEENDMSVDDVNTKKLEANRVLSENHSSTQKVDQSLESVANEEASNETIVEDKYIDNEDIDNANEVTKNEIIQQVQETTENSIGLKDNIIENEDIDNANEVKADCNIKVTDNESVQLIQATTGKSIQLKDNVVEDKDIDNTNDVKTHNIKVTEIESVQLIQETTELSIQLKDNVVEDKDIDNPNGVKTHNIKVTEIESIQLIQQTTDKSIQLKDAIVEDKNIDNDNGVKTHYNIKVTESESIRLIQETEKCIQLKDIIIEGEDIDNTNEVTKDHDIQVAEKESVELIQETTEKSTELKDSDITVSDNESFHLIQETPEKLTEPKLNITEDKDTANESKRDCNKVNENESIKHIQDIDHLITVENRNASLTPNVDLVDSKKVTDTEQDDLKVLEDSNVNISEEIIIKDVCAKDGEEIISTNVKNYEEFRGTKEFPNNNLTESKKTDECFAPGNETVCEGDMIGLKSGVIKQTNNVSTIMEKLIPKNDHSTKNVAVKSRKEVESSTRTKLQKIQDAFEKYLPTKSKENKPLETSQQSTSICKNLLQDDLPPDVAVISKEERSTGKRGISMLEADPVIEEKLLPAPVKKTKFDEISVIVSTSENPKLLGPLSISPKKKERKSIESIISHLREGKSNEEITKNSTNIEAIDVTVLKEKLLLKIKNTSEQHSVKALDEISSDSVDQTICKKQANLISGDIEGKEVSDSNMEEDETFHISENVEKEVAEDMEKGKVSHNVQIPERSQTNENECPVELLDDSQKDNLKHQVNAVRNVDVDHGNKEPQSVTLIESQLVCQETKNKSDISTPSCEMCPKVLEPMTPTSKEILSSDLPESLKIIDNYDNQNNIVAHISTSNDFINSPVIEEDVIVKLEAEECSQHSLNEVIESSFVEDSLHISTSLTTSFTDLMMHVDQDPTSVTNMGEITVSPEDVCMLSDIISTSISSGENKLPCVSSTSHIKLFTFPVTTQADIKDHFIPLGDVTANKNASLEKLGSREDKGCVFSFSERTNIATSETLSSTELSLNLQADPFSKISIGSTRTLDLISTKPLSVVQTASNSNFMGNVPVSNEISDIITEITCSGEADDHNYTMGSIGGPLLSGRPEEKNILSTTYNKLLVETSEFPLNDNPLQEFPEFGDNNLREIMPDDTYKLNLDNEYAVKNVVMLAGQTSSDASAFPLSNYNLADIERINLIECNIPNSEENSNSKEYLDLSNMEQNQKTSSNDVNPWSQFIMNENPNQKVVVLPNEQCLMSSFSISQNDLIESFNEQVVENLSSSASVDKICPSPPLDISGNILEKTSTSPEISTIQKSPDAQKPKEPNVLKNNLQKSKKNVPDKSSPKDLRETDFLPRRRYSRTVLKAPKKKTTPSPRVDEPPKETTAKTTDGISSVPTKKVTPALGGTNPTVENKLPSVEERPTELFNLKSLKLDSIAVPTSHNAVNRSLGPSLEVLLKQPEIEKVTPSHLPVPHNSTPDLRKTVENQVTTTNVSESPPKDGAENIVKNPEDAAVTETKRTAKTVQQTVEGAIEPETEKLEVQTNIADHVKANKRAATNKYNLNNYSPSSVSMVKEAAARKTETKLKLSTVERSTVESAPGVAEVKSKSDASNPEKEHRKTPSYKSPGGRLDLASAFKLLHQLNDKRKSPRQSGSNSQKNSPNHHAVDKSSLSVNASTVRKTETKLKQSSVERATAESTPGVVEAKPKCDISNAEREHRKTPINKSPGGRLNFISAFKLLHQLDDKRKSPGQTSSDSQKNSPSHALDKTSLSVHASTRKTLPAKNAPDQPVAETPKKPCNTRTVEA</sequence>
<dbReference type="EMBL" id="JAPWTK010000087">
    <property type="protein sequence ID" value="KAJ8951311.1"/>
    <property type="molecule type" value="Genomic_DNA"/>
</dbReference>
<feature type="compositionally biased region" description="Polar residues" evidence="1">
    <location>
        <begin position="2284"/>
        <end position="2293"/>
    </location>
</feature>
<feature type="compositionally biased region" description="Basic and acidic residues" evidence="1">
    <location>
        <begin position="2319"/>
        <end position="2334"/>
    </location>
</feature>
<name>A0AAV8YJ52_9CUCU</name>
<proteinExistence type="predicted"/>
<feature type="compositionally biased region" description="Polar residues" evidence="1">
    <location>
        <begin position="1917"/>
        <end position="1932"/>
    </location>
</feature>
<dbReference type="Proteomes" id="UP001162162">
    <property type="component" value="Unassembled WGS sequence"/>
</dbReference>
<feature type="compositionally biased region" description="Polar residues" evidence="1">
    <location>
        <begin position="647"/>
        <end position="663"/>
    </location>
</feature>
<feature type="compositionally biased region" description="Polar residues" evidence="1">
    <location>
        <begin position="1"/>
        <end position="13"/>
    </location>
</feature>
<keyword evidence="3" id="KW-1185">Reference proteome</keyword>
<reference evidence="2" key="1">
    <citation type="journal article" date="2023" name="Insect Mol. Biol.">
        <title>Genome sequencing provides insights into the evolution of gene families encoding plant cell wall-degrading enzymes in longhorned beetles.</title>
        <authorList>
            <person name="Shin N.R."/>
            <person name="Okamura Y."/>
            <person name="Kirsch R."/>
            <person name="Pauchet Y."/>
        </authorList>
    </citation>
    <scope>NUCLEOTIDE SEQUENCE</scope>
    <source>
        <strain evidence="2">AMC_N1</strain>
    </source>
</reference>
<feature type="compositionally biased region" description="Basic residues" evidence="1">
    <location>
        <begin position="396"/>
        <end position="408"/>
    </location>
</feature>
<feature type="compositionally biased region" description="Polar residues" evidence="1">
    <location>
        <begin position="2001"/>
        <end position="2011"/>
    </location>
</feature>
<feature type="compositionally biased region" description="Basic and acidic residues" evidence="1">
    <location>
        <begin position="46"/>
        <end position="56"/>
    </location>
</feature>
<feature type="compositionally biased region" description="Low complexity" evidence="1">
    <location>
        <begin position="135"/>
        <end position="151"/>
    </location>
</feature>
<evidence type="ECO:0000313" key="2">
    <source>
        <dbReference type="EMBL" id="KAJ8951311.1"/>
    </source>
</evidence>
<feature type="compositionally biased region" description="Polar residues" evidence="1">
    <location>
        <begin position="2364"/>
        <end position="2393"/>
    </location>
</feature>
<feature type="compositionally biased region" description="Basic and acidic residues" evidence="1">
    <location>
        <begin position="1953"/>
        <end position="1970"/>
    </location>
</feature>
<feature type="region of interest" description="Disordered" evidence="1">
    <location>
        <begin position="557"/>
        <end position="584"/>
    </location>
</feature>
<feature type="region of interest" description="Disordered" evidence="1">
    <location>
        <begin position="2358"/>
        <end position="2420"/>
    </location>
</feature>
<feature type="region of interest" description="Disordered" evidence="1">
    <location>
        <begin position="647"/>
        <end position="669"/>
    </location>
</feature>
<feature type="compositionally biased region" description="Low complexity" evidence="1">
    <location>
        <begin position="215"/>
        <end position="225"/>
    </location>
</feature>
<feature type="compositionally biased region" description="Polar residues" evidence="1">
    <location>
        <begin position="346"/>
        <end position="365"/>
    </location>
</feature>
<feature type="region of interest" description="Disordered" evidence="1">
    <location>
        <begin position="2204"/>
        <end position="2244"/>
    </location>
</feature>
<comment type="caution">
    <text evidence="2">The sequence shown here is derived from an EMBL/GenBank/DDBJ whole genome shotgun (WGS) entry which is preliminary data.</text>
</comment>
<feature type="compositionally biased region" description="Basic and acidic residues" evidence="1">
    <location>
        <begin position="2219"/>
        <end position="2234"/>
    </location>
</feature>
<feature type="compositionally biased region" description="Basic and acidic residues" evidence="1">
    <location>
        <begin position="155"/>
        <end position="214"/>
    </location>
</feature>
<feature type="compositionally biased region" description="Polar residues" evidence="1">
    <location>
        <begin position="22"/>
        <end position="34"/>
    </location>
</feature>
<feature type="compositionally biased region" description="Polar residues" evidence="1">
    <location>
        <begin position="2301"/>
        <end position="2312"/>
    </location>
</feature>
<evidence type="ECO:0000313" key="3">
    <source>
        <dbReference type="Proteomes" id="UP001162162"/>
    </source>
</evidence>
<feature type="compositionally biased region" description="Basic and acidic residues" evidence="1">
    <location>
        <begin position="97"/>
        <end position="114"/>
    </location>
</feature>
<feature type="region of interest" description="Disordered" evidence="1">
    <location>
        <begin position="1897"/>
        <end position="2029"/>
    </location>
</feature>
<evidence type="ECO:0000256" key="1">
    <source>
        <dbReference type="SAM" id="MobiDB-lite"/>
    </source>
</evidence>
<feature type="compositionally biased region" description="Polar residues" evidence="1">
    <location>
        <begin position="2265"/>
        <end position="2277"/>
    </location>
</feature>